<evidence type="ECO:0000256" key="2">
    <source>
        <dbReference type="ARBA" id="ARBA00006787"/>
    </source>
</evidence>
<dbReference type="Proteomes" id="UP001318860">
    <property type="component" value="Unassembled WGS sequence"/>
</dbReference>
<evidence type="ECO:0000256" key="1">
    <source>
        <dbReference type="ARBA" id="ARBA00001954"/>
    </source>
</evidence>
<sequence>MLSGNLAPVDELPPTACEVVEGSLLSCLDGVYLLNGPNPQFKPRSPYHLFDSDGMFHMIRINDRKATFCSRYVKTYKYMLERDMGYPIIPSHFSSFNGVMASIARVALGVARVVAGEFNPVINGYGTANTSVAVISGKLYALGESDLPYEIKSDGDIKTLGRRDFHNAATEEFLSMTAQPKIDQEIGEASAFRYHVSFPRLTFFRIDSRGKKQPDVPIFSMKRTSLIHDFFVTKNYLIFNDVQMSISPCEILKGNPPMIIDFAKTLRIGVIKKYTKDESEMWWVDAPGFNISHAVNAWEEDGGNTLVVVAANLSLVEQTLQRLDLAEVNMEEIRISVKMKEILLRRQLLTRVLDMPAIHPAYVGKKNR</sequence>
<keyword evidence="5" id="KW-0408">Iron</keyword>
<keyword evidence="4" id="KW-0223">Dioxygenase</keyword>
<dbReference type="PANTHER" id="PTHR10543">
    <property type="entry name" value="BETA-CAROTENE DIOXYGENASE"/>
    <property type="match status" value="1"/>
</dbReference>
<name>A0ABR0VYT6_REHGL</name>
<keyword evidence="4" id="KW-0560">Oxidoreductase</keyword>
<evidence type="ECO:0000313" key="7">
    <source>
        <dbReference type="Proteomes" id="UP001318860"/>
    </source>
</evidence>
<protein>
    <recommendedName>
        <fullName evidence="8">Carotenoid cleavage dioxygenase</fullName>
    </recommendedName>
</protein>
<organism evidence="6 7">
    <name type="scientific">Rehmannia glutinosa</name>
    <name type="common">Chinese foxglove</name>
    <dbReference type="NCBI Taxonomy" id="99300"/>
    <lineage>
        <taxon>Eukaryota</taxon>
        <taxon>Viridiplantae</taxon>
        <taxon>Streptophyta</taxon>
        <taxon>Embryophyta</taxon>
        <taxon>Tracheophyta</taxon>
        <taxon>Spermatophyta</taxon>
        <taxon>Magnoliopsida</taxon>
        <taxon>eudicotyledons</taxon>
        <taxon>Gunneridae</taxon>
        <taxon>Pentapetalae</taxon>
        <taxon>asterids</taxon>
        <taxon>lamiids</taxon>
        <taxon>Lamiales</taxon>
        <taxon>Orobanchaceae</taxon>
        <taxon>Rehmannieae</taxon>
        <taxon>Rehmannia</taxon>
    </lineage>
</organism>
<evidence type="ECO:0000256" key="4">
    <source>
        <dbReference type="ARBA" id="ARBA00022964"/>
    </source>
</evidence>
<evidence type="ECO:0000256" key="3">
    <source>
        <dbReference type="ARBA" id="ARBA00022723"/>
    </source>
</evidence>
<evidence type="ECO:0000256" key="5">
    <source>
        <dbReference type="ARBA" id="ARBA00023004"/>
    </source>
</evidence>
<dbReference type="Pfam" id="PF03055">
    <property type="entry name" value="RPE65"/>
    <property type="match status" value="1"/>
</dbReference>
<dbReference type="InterPro" id="IPR004294">
    <property type="entry name" value="Carotenoid_Oase"/>
</dbReference>
<comment type="similarity">
    <text evidence="2">Belongs to the carotenoid oxygenase family.</text>
</comment>
<comment type="caution">
    <text evidence="6">The sequence shown here is derived from an EMBL/GenBank/DDBJ whole genome shotgun (WGS) entry which is preliminary data.</text>
</comment>
<dbReference type="PANTHER" id="PTHR10543:SF46">
    <property type="entry name" value="CAROTENOID CLEAVAGE DIOXYGENASE 4, CHLOROPLASTIC-RELATED"/>
    <property type="match status" value="1"/>
</dbReference>
<keyword evidence="3" id="KW-0479">Metal-binding</keyword>
<proteinExistence type="inferred from homology"/>
<evidence type="ECO:0000313" key="6">
    <source>
        <dbReference type="EMBL" id="KAK6139000.1"/>
    </source>
</evidence>
<gene>
    <name evidence="6" type="ORF">DH2020_027259</name>
</gene>
<dbReference type="EMBL" id="JABTTQ020000558">
    <property type="protein sequence ID" value="KAK6139000.1"/>
    <property type="molecule type" value="Genomic_DNA"/>
</dbReference>
<reference evidence="6 7" key="1">
    <citation type="journal article" date="2021" name="Comput. Struct. Biotechnol. J.">
        <title>De novo genome assembly of the potent medicinal plant Rehmannia glutinosa using nanopore technology.</title>
        <authorList>
            <person name="Ma L."/>
            <person name="Dong C."/>
            <person name="Song C."/>
            <person name="Wang X."/>
            <person name="Zheng X."/>
            <person name="Niu Y."/>
            <person name="Chen S."/>
            <person name="Feng W."/>
        </authorList>
    </citation>
    <scope>NUCLEOTIDE SEQUENCE [LARGE SCALE GENOMIC DNA]</scope>
    <source>
        <strain evidence="6">DH-2019</strain>
    </source>
</reference>
<keyword evidence="7" id="KW-1185">Reference proteome</keyword>
<accession>A0ABR0VYT6</accession>
<evidence type="ECO:0008006" key="8">
    <source>
        <dbReference type="Google" id="ProtNLM"/>
    </source>
</evidence>
<comment type="cofactor">
    <cofactor evidence="1">
        <name>Fe(2+)</name>
        <dbReference type="ChEBI" id="CHEBI:29033"/>
    </cofactor>
</comment>